<sequence>MKIRPAVVLILSKHSNSPKHGGTSMDAQQREHQAAEAQGPDEDVGQPVQGPTWKSQQDRSKLSSRVDHSSSTGSEHAAVGSCCTALCNTSVHLLGSRRLNRRSEKQRSDRKLRDSSAGTEKTRWRKRLFTVIRPSPSRRVSTQAATPQRSTTRLHTRLSPVKVEPSPHLLALN</sequence>
<proteinExistence type="predicted"/>
<keyword evidence="3" id="KW-1185">Reference proteome</keyword>
<evidence type="ECO:0000313" key="2">
    <source>
        <dbReference type="EMBL" id="TNN63671.1"/>
    </source>
</evidence>
<feature type="compositionally biased region" description="Polar residues" evidence="1">
    <location>
        <begin position="138"/>
        <end position="153"/>
    </location>
</feature>
<feature type="region of interest" description="Disordered" evidence="1">
    <location>
        <begin position="136"/>
        <end position="173"/>
    </location>
</feature>
<dbReference type="EMBL" id="SRLO01000268">
    <property type="protein sequence ID" value="TNN63671.1"/>
    <property type="molecule type" value="Genomic_DNA"/>
</dbReference>
<feature type="region of interest" description="Disordered" evidence="1">
    <location>
        <begin position="98"/>
        <end position="123"/>
    </location>
</feature>
<accession>A0A4Z2HDG5</accession>
<dbReference type="Proteomes" id="UP000314294">
    <property type="component" value="Unassembled WGS sequence"/>
</dbReference>
<feature type="compositionally biased region" description="Basic and acidic residues" evidence="1">
    <location>
        <begin position="56"/>
        <end position="68"/>
    </location>
</feature>
<organism evidence="2 3">
    <name type="scientific">Liparis tanakae</name>
    <name type="common">Tanaka's snailfish</name>
    <dbReference type="NCBI Taxonomy" id="230148"/>
    <lineage>
        <taxon>Eukaryota</taxon>
        <taxon>Metazoa</taxon>
        <taxon>Chordata</taxon>
        <taxon>Craniata</taxon>
        <taxon>Vertebrata</taxon>
        <taxon>Euteleostomi</taxon>
        <taxon>Actinopterygii</taxon>
        <taxon>Neopterygii</taxon>
        <taxon>Teleostei</taxon>
        <taxon>Neoteleostei</taxon>
        <taxon>Acanthomorphata</taxon>
        <taxon>Eupercaria</taxon>
        <taxon>Perciformes</taxon>
        <taxon>Cottioidei</taxon>
        <taxon>Cottales</taxon>
        <taxon>Liparidae</taxon>
        <taxon>Liparis</taxon>
    </lineage>
</organism>
<name>A0A4Z2HDG5_9TELE</name>
<feature type="region of interest" description="Disordered" evidence="1">
    <location>
        <begin position="1"/>
        <end position="79"/>
    </location>
</feature>
<comment type="caution">
    <text evidence="2">The sequence shown here is derived from an EMBL/GenBank/DDBJ whole genome shotgun (WGS) entry which is preliminary data.</text>
</comment>
<gene>
    <name evidence="2" type="ORF">EYF80_026089</name>
</gene>
<evidence type="ECO:0000313" key="3">
    <source>
        <dbReference type="Proteomes" id="UP000314294"/>
    </source>
</evidence>
<reference evidence="2 3" key="1">
    <citation type="submission" date="2019-03" db="EMBL/GenBank/DDBJ databases">
        <title>First draft genome of Liparis tanakae, snailfish: a comprehensive survey of snailfish specific genes.</title>
        <authorList>
            <person name="Kim W."/>
            <person name="Song I."/>
            <person name="Jeong J.-H."/>
            <person name="Kim D."/>
            <person name="Kim S."/>
            <person name="Ryu S."/>
            <person name="Song J.Y."/>
            <person name="Lee S.K."/>
        </authorList>
    </citation>
    <scope>NUCLEOTIDE SEQUENCE [LARGE SCALE GENOMIC DNA]</scope>
    <source>
        <tissue evidence="2">Muscle</tissue>
    </source>
</reference>
<evidence type="ECO:0000256" key="1">
    <source>
        <dbReference type="SAM" id="MobiDB-lite"/>
    </source>
</evidence>
<protein>
    <submittedName>
        <fullName evidence="2">Uncharacterized protein</fullName>
    </submittedName>
</protein>
<dbReference type="AlphaFoldDB" id="A0A4Z2HDG5"/>
<feature type="compositionally biased region" description="Basic and acidic residues" evidence="1">
    <location>
        <begin position="101"/>
        <end position="114"/>
    </location>
</feature>